<dbReference type="SUPFAM" id="SSF53098">
    <property type="entry name" value="Ribonuclease H-like"/>
    <property type="match status" value="1"/>
</dbReference>
<organism evidence="3 4">
    <name type="scientific">Chara braunii</name>
    <name type="common">Braun's stonewort</name>
    <dbReference type="NCBI Taxonomy" id="69332"/>
    <lineage>
        <taxon>Eukaryota</taxon>
        <taxon>Viridiplantae</taxon>
        <taxon>Streptophyta</taxon>
        <taxon>Charophyceae</taxon>
        <taxon>Charales</taxon>
        <taxon>Characeae</taxon>
        <taxon>Chara</taxon>
    </lineage>
</organism>
<proteinExistence type="predicted"/>
<dbReference type="PANTHER" id="PTHR32166">
    <property type="entry name" value="OSJNBA0013A04.12 PROTEIN"/>
    <property type="match status" value="1"/>
</dbReference>
<dbReference type="Gramene" id="GBG67972">
    <property type="protein sequence ID" value="GBG67972"/>
    <property type="gene ID" value="CBR_g1091"/>
</dbReference>
<feature type="region of interest" description="Disordered" evidence="1">
    <location>
        <begin position="1313"/>
        <end position="1333"/>
    </location>
</feature>
<dbReference type="PANTHER" id="PTHR32166:SF123">
    <property type="entry name" value="BED-TYPE DOMAIN-CONTAINING PROTEIN"/>
    <property type="match status" value="1"/>
</dbReference>
<feature type="region of interest" description="Disordered" evidence="1">
    <location>
        <begin position="338"/>
        <end position="371"/>
    </location>
</feature>
<dbReference type="Pfam" id="PF04937">
    <property type="entry name" value="DUF659"/>
    <property type="match status" value="1"/>
</dbReference>
<feature type="region of interest" description="Disordered" evidence="1">
    <location>
        <begin position="1206"/>
        <end position="1239"/>
    </location>
</feature>
<feature type="compositionally biased region" description="Basic and acidic residues" evidence="1">
    <location>
        <begin position="338"/>
        <end position="353"/>
    </location>
</feature>
<dbReference type="InterPro" id="IPR007021">
    <property type="entry name" value="DUF659"/>
</dbReference>
<gene>
    <name evidence="3" type="ORF">CBR_g1091</name>
</gene>
<dbReference type="OrthoDB" id="1741262at2759"/>
<reference evidence="3 4" key="1">
    <citation type="journal article" date="2018" name="Cell">
        <title>The Chara Genome: Secondary Complexity and Implications for Plant Terrestrialization.</title>
        <authorList>
            <person name="Nishiyama T."/>
            <person name="Sakayama H."/>
            <person name="Vries J.D."/>
            <person name="Buschmann H."/>
            <person name="Saint-Marcoux D."/>
            <person name="Ullrich K.K."/>
            <person name="Haas F.B."/>
            <person name="Vanderstraeten L."/>
            <person name="Becker D."/>
            <person name="Lang D."/>
            <person name="Vosolsobe S."/>
            <person name="Rombauts S."/>
            <person name="Wilhelmsson P.K.I."/>
            <person name="Janitza P."/>
            <person name="Kern R."/>
            <person name="Heyl A."/>
            <person name="Rumpler F."/>
            <person name="Villalobos L.I.A.C."/>
            <person name="Clay J.M."/>
            <person name="Skokan R."/>
            <person name="Toyoda A."/>
            <person name="Suzuki Y."/>
            <person name="Kagoshima H."/>
            <person name="Schijlen E."/>
            <person name="Tajeshwar N."/>
            <person name="Catarino B."/>
            <person name="Hetherington A.J."/>
            <person name="Saltykova A."/>
            <person name="Bonnot C."/>
            <person name="Breuninger H."/>
            <person name="Symeonidi A."/>
            <person name="Radhakrishnan G.V."/>
            <person name="Van Nieuwerburgh F."/>
            <person name="Deforce D."/>
            <person name="Chang C."/>
            <person name="Karol K.G."/>
            <person name="Hedrich R."/>
            <person name="Ulvskov P."/>
            <person name="Glockner G."/>
            <person name="Delwiche C.F."/>
            <person name="Petrasek J."/>
            <person name="Van de Peer Y."/>
            <person name="Friml J."/>
            <person name="Beilby M."/>
            <person name="Dolan L."/>
            <person name="Kohara Y."/>
            <person name="Sugano S."/>
            <person name="Fujiyama A."/>
            <person name="Delaux P.-M."/>
            <person name="Quint M."/>
            <person name="TheiBen G."/>
            <person name="Hagemann M."/>
            <person name="Harholt J."/>
            <person name="Dunand C."/>
            <person name="Zachgo S."/>
            <person name="Langdale J."/>
            <person name="Maumus F."/>
            <person name="Straeten D.V.D."/>
            <person name="Gould S.B."/>
            <person name="Rensing S.A."/>
        </authorList>
    </citation>
    <scope>NUCLEOTIDE SEQUENCE [LARGE SCALE GENOMIC DNA]</scope>
    <source>
        <strain evidence="3 4">S276</strain>
    </source>
</reference>
<keyword evidence="4" id="KW-1185">Reference proteome</keyword>
<feature type="compositionally biased region" description="Basic and acidic residues" evidence="1">
    <location>
        <begin position="1079"/>
        <end position="1091"/>
    </location>
</feature>
<name>A0A388KD38_CHABU</name>
<sequence length="1333" mass="146623">MVDHQEFVFDRHRLGMGKVRSCSDEELDKKVRQCSRNYARDILSERPMTVPISRPRPQMAEKAVNRPEEYTCSMKSSLGVEGLNAKKIAGREKSAANNVRARKAASGRVIGETSPTRFVDRRADPQADPLLQVLLNDTLSTRHHQAVLVSEAAQANGAKAGPPRSLLQSLQQVVCNVAGSSKLRSMAEKWIGRDQPLTTATAIKAVDGQDENNGDRMMGSKRRGLHGDGPTGARGEAQETGVSDAGKWGTIGREGGAKKAITDINWGLNSREPCRKGMCGGGNGQRAEGRREVGGGVERMAGGCTAKWSKPSNNEAKGRGEAAHKDVCRDCHNLDGREPCRGGEGEGEARETEDGNAGPALGLKQHHTVRPVDESVPLEKATGVGRSVLPPTADLLEVCGEINEKLSRFSVLSHARKSVPVVEGGCVRDPGATPGIMSPLVSPVASRPGVAGPSSLRLGAVGRLKVPNRMEEEGEGMGTTSVAGVGGAGQAWPETRPHCAPKVDNVDVIHDSIDDFLTENCLSFAVARSRSWSRMLYALREAPPSFLPHSCETLRTMRVARTKERLLKRLPTIMDRWDSTGCMVHLEGWRDGFGPHLDVMISSPVGTVFWKSVRMGDQLKDATAIFSILQGVIQQVGPQKVVGVLMDNARVCKLAGRMVQEEWPHIFPVPCLGHSLDLSLQQIAKIEWVQSILCGADRLVTFFTSHPKVVDVFRSCSRGRRLTKPSRTGVIAAMVPFKTLHNLVEMKDCLCLTAVSSGWNRAMVSPALHEEFLWATEQALDTSGFWSSVEKVHSATRTIIQVLQMTDRRPLCLGEAYMCMDFAVKSVRTNRKLADNEKTQVLQVLMRRWEDAISPLHCAGHFLNPELRVLNKWTRDDEVMPGLNDWVTSWAANKAEVAEVEHELGRYLNLRGTFGREQAKQAAQTLPAHSWWYNHGQSGPVLKRHAQRLLGQVSCMSVCSLKKWRLFQQIHSGGVEGLAGEQLSDVVFNRWNMHLLEDAGGEEQRSQLHVLWEEDTKSGAVRDEMEVEVEVDEAQRKRRPVVQEVGEGGDNDEDDEGGRFSEVQPYRLTNTGEEDKEEEKDKLDEDMEGRSGFRTLTKPGMYMASMRARLHPCRAREDWDCILKLEKTREDMARGKAAERRKEVDKEVSGVVPGVVKQEKEEGTRMDDGGGGGKDTTCVGETGSVNHPIPTQAQVANGAAGTVGAGAATGGGKTQRLVSSEDMGVEKDGHGVQRRRSTGDDNAANLKKYVRRRRVTTPEKVMDVPLPKEVSNTATMTGVSVAVPEQSQPLRRSARCKEKRDAHVDFEFFLSEDQEDDTGAFQKPKRRNRRLTS</sequence>
<evidence type="ECO:0000256" key="1">
    <source>
        <dbReference type="SAM" id="MobiDB-lite"/>
    </source>
</evidence>
<feature type="compositionally biased region" description="Acidic residues" evidence="1">
    <location>
        <begin position="1047"/>
        <end position="1056"/>
    </location>
</feature>
<evidence type="ECO:0000313" key="3">
    <source>
        <dbReference type="EMBL" id="GBG67972.1"/>
    </source>
</evidence>
<dbReference type="EMBL" id="BFEA01000094">
    <property type="protein sequence ID" value="GBG67972.1"/>
    <property type="molecule type" value="Genomic_DNA"/>
</dbReference>
<comment type="caution">
    <text evidence="3">The sequence shown here is derived from an EMBL/GenBank/DDBJ whole genome shotgun (WGS) entry which is preliminary data.</text>
</comment>
<dbReference type="InterPro" id="IPR012337">
    <property type="entry name" value="RNaseH-like_sf"/>
</dbReference>
<dbReference type="Proteomes" id="UP000265515">
    <property type="component" value="Unassembled WGS sequence"/>
</dbReference>
<feature type="compositionally biased region" description="Basic residues" evidence="1">
    <location>
        <begin position="1323"/>
        <end position="1333"/>
    </location>
</feature>
<feature type="region of interest" description="Disordered" evidence="1">
    <location>
        <begin position="209"/>
        <end position="254"/>
    </location>
</feature>
<feature type="domain" description="DUF659" evidence="2">
    <location>
        <begin position="551"/>
        <end position="695"/>
    </location>
</feature>
<feature type="region of interest" description="Disordered" evidence="1">
    <location>
        <begin position="1021"/>
        <end position="1095"/>
    </location>
</feature>
<feature type="region of interest" description="Disordered" evidence="1">
    <location>
        <begin position="304"/>
        <end position="323"/>
    </location>
</feature>
<protein>
    <recommendedName>
        <fullName evidence="2">DUF659 domain-containing protein</fullName>
    </recommendedName>
</protein>
<accession>A0A388KD38</accession>
<evidence type="ECO:0000313" key="4">
    <source>
        <dbReference type="Proteomes" id="UP000265515"/>
    </source>
</evidence>
<evidence type="ECO:0000259" key="2">
    <source>
        <dbReference type="Pfam" id="PF04937"/>
    </source>
</evidence>